<sequence length="551" mass="60318">MPARVIDERWTTDFAPCSYFALQSLDPATRVPLGPPVRTEAPSSLLRTLRDTRWLCTTESRITSPRDTYHNTPATLALLSNYVPYSTPALTSITLVEAIGMRHPPTAEDVETLLASWAAAAASLPADADKQLPRLLAFLRDKWGTTRLAAWAYSPLNRPIPVPGLDGEPITMRAVAECVWEDPIGILAENAARIVLEGRFEGDQTIGSILKDLGVASKPSHDDHVKELRRLSTLEKSPRLFERAIEVLNSWGEALSDYDSSARASLLAPLATEAILPSHRETWVPARPAAYINDYAASAALFLSDPSPVNFIGSLRAEENTARTGSWVVLEALGVPRLSATLVTRPVTAGVGYPTDLARDLDYVIPKAQCYLAMKHARRHAELVDGRIHQALWALRVEVWDSLAAEYELSDAGTTVGPVKAKVLIAPQPLTPEVGDSARPQRTWKLLVASGSLHNRTLVLEEIVRLFFDGASDAGLVGFMLMVLGGDHVDRFDPPPIPEGTPVWRVDLDGYPENRPPIFAFLEDEDEDDDVEKVDESAAGGGDDSIIDRRR</sequence>
<dbReference type="EMBL" id="KZ995235">
    <property type="protein sequence ID" value="RKO91091.1"/>
    <property type="molecule type" value="Genomic_DNA"/>
</dbReference>
<feature type="region of interest" description="Disordered" evidence="1">
    <location>
        <begin position="522"/>
        <end position="551"/>
    </location>
</feature>
<dbReference type="PANTHER" id="PTHR32387:SF0">
    <property type="entry name" value="PROTEIN NO VEIN"/>
    <property type="match status" value="1"/>
</dbReference>
<feature type="compositionally biased region" description="Acidic residues" evidence="1">
    <location>
        <begin position="522"/>
        <end position="533"/>
    </location>
</feature>
<dbReference type="AlphaFoldDB" id="A0A4P9WEE7"/>
<reference evidence="3" key="1">
    <citation type="journal article" date="2018" name="Nat. Microbiol.">
        <title>Leveraging single-cell genomics to expand the fungal tree of life.</title>
        <authorList>
            <person name="Ahrendt S.R."/>
            <person name="Quandt C.A."/>
            <person name="Ciobanu D."/>
            <person name="Clum A."/>
            <person name="Salamov A."/>
            <person name="Andreopoulos B."/>
            <person name="Cheng J.F."/>
            <person name="Woyke T."/>
            <person name="Pelin A."/>
            <person name="Henrissat B."/>
            <person name="Reynolds N.K."/>
            <person name="Benny G.L."/>
            <person name="Smith M.E."/>
            <person name="James T.Y."/>
            <person name="Grigoriev I.V."/>
        </authorList>
    </citation>
    <scope>NUCLEOTIDE SEQUENCE [LARGE SCALE GENOMIC DNA]</scope>
</reference>
<accession>A0A4P9WEE7</accession>
<dbReference type="InterPro" id="IPR052957">
    <property type="entry name" value="Auxin_embryo_med"/>
</dbReference>
<keyword evidence="3" id="KW-1185">Reference proteome</keyword>
<proteinExistence type="predicted"/>
<dbReference type="Proteomes" id="UP000269721">
    <property type="component" value="Unassembled WGS sequence"/>
</dbReference>
<gene>
    <name evidence="2" type="ORF">BDK51DRAFT_50545</name>
</gene>
<name>A0A4P9WEE7_9FUNG</name>
<evidence type="ECO:0000313" key="3">
    <source>
        <dbReference type="Proteomes" id="UP000269721"/>
    </source>
</evidence>
<evidence type="ECO:0000256" key="1">
    <source>
        <dbReference type="SAM" id="MobiDB-lite"/>
    </source>
</evidence>
<dbReference type="PANTHER" id="PTHR32387">
    <property type="entry name" value="WU:FJ29H11"/>
    <property type="match status" value="1"/>
</dbReference>
<protein>
    <submittedName>
        <fullName evidence="2">Uncharacterized protein</fullName>
    </submittedName>
</protein>
<organism evidence="2 3">
    <name type="scientific">Blyttiomyces helicus</name>
    <dbReference type="NCBI Taxonomy" id="388810"/>
    <lineage>
        <taxon>Eukaryota</taxon>
        <taxon>Fungi</taxon>
        <taxon>Fungi incertae sedis</taxon>
        <taxon>Chytridiomycota</taxon>
        <taxon>Chytridiomycota incertae sedis</taxon>
        <taxon>Chytridiomycetes</taxon>
        <taxon>Chytridiomycetes incertae sedis</taxon>
        <taxon>Blyttiomyces</taxon>
    </lineage>
</organism>
<evidence type="ECO:0000313" key="2">
    <source>
        <dbReference type="EMBL" id="RKO91091.1"/>
    </source>
</evidence>